<gene>
    <name evidence="1" type="ORF">MKZ38_009076</name>
</gene>
<dbReference type="AlphaFoldDB" id="A0AAD5RH18"/>
<name>A0AAD5RH18_9PEZI</name>
<dbReference type="Proteomes" id="UP001201980">
    <property type="component" value="Unassembled WGS sequence"/>
</dbReference>
<dbReference type="EMBL" id="JAKWBI020000667">
    <property type="protein sequence ID" value="KAJ2893056.1"/>
    <property type="molecule type" value="Genomic_DNA"/>
</dbReference>
<organism evidence="1 2">
    <name type="scientific">Zalerion maritima</name>
    <dbReference type="NCBI Taxonomy" id="339359"/>
    <lineage>
        <taxon>Eukaryota</taxon>
        <taxon>Fungi</taxon>
        <taxon>Dikarya</taxon>
        <taxon>Ascomycota</taxon>
        <taxon>Pezizomycotina</taxon>
        <taxon>Sordariomycetes</taxon>
        <taxon>Lulworthiomycetidae</taxon>
        <taxon>Lulworthiales</taxon>
        <taxon>Lulworthiaceae</taxon>
        <taxon>Zalerion</taxon>
    </lineage>
</organism>
<proteinExistence type="predicted"/>
<keyword evidence="2" id="KW-1185">Reference proteome</keyword>
<sequence>MATASVDYGRPQPGLTPAVTTATTVASNNAMDEQLPSPLFALPYEIRDRIYEFYVAFHDSDFNDTLQPSLAYLEVEKLHSTPLPSFMLTSKRAYKELGPHVHEVAVLRVHHRGFYSGRRVGFAVHGVLKLERLRKLVLVVDMEHANWNSWLGFFASVGERARGVERLVVDWRPRPPSERESVGWTARVNGKKEGEFLGAIAGLGRLDTVVVHGTLAQGWKERIMGETAGARTVFFPFRWWREEGLE</sequence>
<accession>A0AAD5RH18</accession>
<reference evidence="1" key="1">
    <citation type="submission" date="2022-07" db="EMBL/GenBank/DDBJ databases">
        <title>Draft genome sequence of Zalerion maritima ATCC 34329, a (micro)plastics degrading marine fungus.</title>
        <authorList>
            <person name="Paco A."/>
            <person name="Goncalves M.F.M."/>
            <person name="Rocha-Santos T.A.P."/>
            <person name="Alves A."/>
        </authorList>
    </citation>
    <scope>NUCLEOTIDE SEQUENCE</scope>
    <source>
        <strain evidence="1">ATCC 34329</strain>
    </source>
</reference>
<evidence type="ECO:0000313" key="2">
    <source>
        <dbReference type="Proteomes" id="UP001201980"/>
    </source>
</evidence>
<protein>
    <submittedName>
        <fullName evidence="1">Uncharacterized protein</fullName>
    </submittedName>
</protein>
<evidence type="ECO:0000313" key="1">
    <source>
        <dbReference type="EMBL" id="KAJ2893056.1"/>
    </source>
</evidence>
<comment type="caution">
    <text evidence="1">The sequence shown here is derived from an EMBL/GenBank/DDBJ whole genome shotgun (WGS) entry which is preliminary data.</text>
</comment>